<proteinExistence type="predicted"/>
<accession>E8ZJB5</accession>
<dbReference type="HOGENOM" id="CLU_113690_0_0_14"/>
<sequence length="207" mass="22796">MNTKVSLALGGASVAGTTALGGYYYLSSDNASIQTSLKGYRLISNLSREARAKQWEEELESDFSQISKDIPDLKGVSDKAAGGKKLEAWCSKQMELNAKENSETLALVKKYCLVRSISNQLSRKGISLLGDDEGQWKSTYGKRKSESSSRSDLNLEGEWQSATEEKDLPVIKSWCSSNRERDFIAADSSNLYQKVLLWCTADGVVIS</sequence>
<keyword evidence="3" id="KW-1185">Reference proteome</keyword>
<evidence type="ECO:0000256" key="1">
    <source>
        <dbReference type="SAM" id="MobiDB-lite"/>
    </source>
</evidence>
<dbReference type="Proteomes" id="UP000008637">
    <property type="component" value="Chromosome"/>
</dbReference>
<protein>
    <submittedName>
        <fullName evidence="2">Uncharacterized protein</fullName>
    </submittedName>
</protein>
<name>E8ZJB5_MYCHL</name>
<dbReference type="KEGG" id="mha:HF1_12280"/>
<dbReference type="AlphaFoldDB" id="E8ZJB5"/>
<organism evidence="2 3">
    <name type="scientific">Mycoplasma haemofelis (strain Langford 1)</name>
    <name type="common">Haemobartonella felis</name>
    <dbReference type="NCBI Taxonomy" id="941640"/>
    <lineage>
        <taxon>Bacteria</taxon>
        <taxon>Bacillati</taxon>
        <taxon>Mycoplasmatota</taxon>
        <taxon>Mollicutes</taxon>
        <taxon>Mycoplasmataceae</taxon>
        <taxon>Mycoplasma</taxon>
    </lineage>
</organism>
<gene>
    <name evidence="2" type="ORF">HF1_12280</name>
</gene>
<evidence type="ECO:0000313" key="2">
    <source>
        <dbReference type="EMBL" id="CBY93236.1"/>
    </source>
</evidence>
<reference evidence="2 3" key="1">
    <citation type="journal article" date="2011" name="J. Bacteriol.">
        <title>Complete genome sequence of Mycoplasma haemofelis, a hemotropic mycoplasma.</title>
        <authorList>
            <person name="Barker E.N."/>
            <person name="Helps C.R."/>
            <person name="Peters I.R."/>
            <person name="Darby A.C."/>
            <person name="Radford A.D."/>
            <person name="Tasker S."/>
        </authorList>
    </citation>
    <scope>NUCLEOTIDE SEQUENCE [LARGE SCALE GENOMIC DNA]</scope>
    <source>
        <strain evidence="2 3">Langford 1</strain>
    </source>
</reference>
<dbReference type="EMBL" id="FR773153">
    <property type="protein sequence ID" value="CBY93236.1"/>
    <property type="molecule type" value="Genomic_DNA"/>
</dbReference>
<evidence type="ECO:0000313" key="3">
    <source>
        <dbReference type="Proteomes" id="UP000008637"/>
    </source>
</evidence>
<feature type="region of interest" description="Disordered" evidence="1">
    <location>
        <begin position="137"/>
        <end position="158"/>
    </location>
</feature>